<dbReference type="SUPFAM" id="SSF53167">
    <property type="entry name" value="Purine and uridine phosphorylases"/>
    <property type="match status" value="1"/>
</dbReference>
<dbReference type="GO" id="GO:0003824">
    <property type="term" value="F:catalytic activity"/>
    <property type="evidence" value="ECO:0007669"/>
    <property type="project" value="InterPro"/>
</dbReference>
<evidence type="ECO:0000259" key="2">
    <source>
        <dbReference type="Pfam" id="PF24883"/>
    </source>
</evidence>
<evidence type="ECO:0000256" key="1">
    <source>
        <dbReference type="ARBA" id="ARBA00022737"/>
    </source>
</evidence>
<dbReference type="RefSeq" id="XP_062760950.1">
    <property type="nucleotide sequence ID" value="XM_062901006.1"/>
</dbReference>
<proteinExistence type="predicted"/>
<accession>A0AAE1JJ69</accession>
<dbReference type="AlphaFoldDB" id="A0AAE1JJ69"/>
<dbReference type="Proteomes" id="UP001273209">
    <property type="component" value="Unassembled WGS sequence"/>
</dbReference>
<evidence type="ECO:0000313" key="4">
    <source>
        <dbReference type="Proteomes" id="UP001273209"/>
    </source>
</evidence>
<dbReference type="SUPFAM" id="SSF52540">
    <property type="entry name" value="P-loop containing nucleoside triphosphate hydrolases"/>
    <property type="match status" value="1"/>
</dbReference>
<dbReference type="Gene3D" id="3.40.50.300">
    <property type="entry name" value="P-loop containing nucleotide triphosphate hydrolases"/>
    <property type="match status" value="1"/>
</dbReference>
<protein>
    <recommendedName>
        <fullName evidence="2">Nephrocystin 3-like N-terminal domain-containing protein</fullName>
    </recommendedName>
</protein>
<reference evidence="3" key="1">
    <citation type="submission" date="2023-11" db="EMBL/GenBank/DDBJ databases">
        <title>The genome sequences of three competitors of mushroom-forming fungi.</title>
        <authorList>
            <person name="Beijen E."/>
            <person name="Ohm R.A."/>
        </authorList>
    </citation>
    <scope>NUCLEOTIDE SEQUENCE</scope>
    <source>
        <strain evidence="3">CBS 100526</strain>
    </source>
</reference>
<dbReference type="InterPro" id="IPR035994">
    <property type="entry name" value="Nucleoside_phosphorylase_sf"/>
</dbReference>
<dbReference type="PANTHER" id="PTHR10039">
    <property type="entry name" value="AMELOGENIN"/>
    <property type="match status" value="1"/>
</dbReference>
<gene>
    <name evidence="3" type="ORF">Triagg1_600</name>
</gene>
<feature type="domain" description="Nephrocystin 3-like N-terminal" evidence="2">
    <location>
        <begin position="323"/>
        <end position="487"/>
    </location>
</feature>
<dbReference type="PANTHER" id="PTHR10039:SF15">
    <property type="entry name" value="NACHT DOMAIN-CONTAINING PROTEIN"/>
    <property type="match status" value="1"/>
</dbReference>
<dbReference type="GeneID" id="87920481"/>
<sequence>MSHIGLPEEPTPFGVSEKKRLSHDAYTVGWICVLQCELNAAKALLDEQHEQLPSAAKDDNSYLLGRMAGIMLLLLSPDWAPVEQMLAHRLLRRSSIRYGKWKKDGEFSIESHLNKPPKVLSKAIELLQSEHDFGEGHMSHYIQQVALKAAKLRGLRQYRFPGRDKDQLFSATYHHESEANCSACDPAQLEERLSRYSDDPIVHYGLIAPGNAVLRSAKCRDELRDAWGVLSFEMEAAGLMDNFPSAYAKDLLRVIRPQEINELEAIPKTLEKFLEDFATTGEAVTRIESKITSEEDIRILEWLTLVNYGLQQSDYFQRRQRETGQWFLNSSQSEEWLQTSRKTLFCQGIPGAGKTILISIVINDLYTRFDQDITIGIAYIYCNFQRTDDQQVNDLMASLLKQLSARQHSLPGGVKILYNFHRAKHTRPSLEEIRGALQSVARMYTRVFVIVDALDECPAADNNRTNFLAEIFALQNATKANLFATSRHIQGIRNQFHESILLDIRTREDDVRQYLEEHISGLPSFILKRSDSQRRIVHQIANSTDGMFLLAKLHLDSFQHQPTPKAVLRALDNLPKGDEALNQTYGETMKRIKNEGAGFQQLALHALSWVSCAMRQLSTLELQPALAVEKGSRGIDDDNIPEISDIVSACAGLVRR</sequence>
<organism evidence="3 4">
    <name type="scientific">Trichoderma aggressivum f. europaeum</name>
    <dbReference type="NCBI Taxonomy" id="173218"/>
    <lineage>
        <taxon>Eukaryota</taxon>
        <taxon>Fungi</taxon>
        <taxon>Dikarya</taxon>
        <taxon>Ascomycota</taxon>
        <taxon>Pezizomycotina</taxon>
        <taxon>Sordariomycetes</taxon>
        <taxon>Hypocreomycetidae</taxon>
        <taxon>Hypocreales</taxon>
        <taxon>Hypocreaceae</taxon>
        <taxon>Trichoderma</taxon>
    </lineage>
</organism>
<keyword evidence="1" id="KW-0677">Repeat</keyword>
<dbReference type="InterPro" id="IPR027417">
    <property type="entry name" value="P-loop_NTPase"/>
</dbReference>
<name>A0AAE1JJ69_9HYPO</name>
<dbReference type="Gene3D" id="3.40.50.1580">
    <property type="entry name" value="Nucleoside phosphorylase domain"/>
    <property type="match status" value="2"/>
</dbReference>
<keyword evidence="4" id="KW-1185">Reference proteome</keyword>
<comment type="caution">
    <text evidence="3">The sequence shown here is derived from an EMBL/GenBank/DDBJ whole genome shotgun (WGS) entry which is preliminary data.</text>
</comment>
<dbReference type="EMBL" id="JAWRVG010000001">
    <property type="protein sequence ID" value="KAK4085610.1"/>
    <property type="molecule type" value="Genomic_DNA"/>
</dbReference>
<dbReference type="Pfam" id="PF24883">
    <property type="entry name" value="NPHP3_N"/>
    <property type="match status" value="1"/>
</dbReference>
<evidence type="ECO:0000313" key="3">
    <source>
        <dbReference type="EMBL" id="KAK4085610.1"/>
    </source>
</evidence>
<dbReference type="InterPro" id="IPR056884">
    <property type="entry name" value="NPHP3-like_N"/>
</dbReference>
<dbReference type="GO" id="GO:0009116">
    <property type="term" value="P:nucleoside metabolic process"/>
    <property type="evidence" value="ECO:0007669"/>
    <property type="project" value="InterPro"/>
</dbReference>